<dbReference type="Pfam" id="PF07729">
    <property type="entry name" value="FCD"/>
    <property type="match status" value="1"/>
</dbReference>
<sequence length="219" mass="24941">MGDKETRNERVYLGIRTEILSGKRRPGERLATAELTKTFDSSVGVVRESLLRLSERGLVQVRPMQGFFVADVSLEDLHDLTEARLDIETLALRYSIEQGDAEWEARLVGAHHLLSLTHRHVDGAVERFTADWGKAHGAFHAALIDGCRNRRILSVAQRLRDSAELYRRWSVEIDPYQDRDIEGEHDALLRAALDHDTDRAVALLVEHIQKTQEVLRQGF</sequence>
<evidence type="ECO:0000256" key="2">
    <source>
        <dbReference type="ARBA" id="ARBA00023125"/>
    </source>
</evidence>
<reference evidence="5 6" key="1">
    <citation type="journal article" date="2015" name="Int. J. Syst. Evol. Microbiol.">
        <title>Amycolatopsis rhabdoformis sp. nov., an actinomycete isolated from a tropical forest soil.</title>
        <authorList>
            <person name="Souza W.R."/>
            <person name="Silva R.E."/>
            <person name="Goodfellow M."/>
            <person name="Busarakam K."/>
            <person name="Figueiro F.S."/>
            <person name="Ferreira D."/>
            <person name="Rodrigues-Filho E."/>
            <person name="Moraes L.A.B."/>
            <person name="Zucchi T.D."/>
        </authorList>
    </citation>
    <scope>NUCLEOTIDE SEQUENCE [LARGE SCALE GENOMIC DNA]</scope>
    <source>
        <strain evidence="5 6">NCIMB 14900</strain>
    </source>
</reference>
<dbReference type="EMBL" id="CP142149">
    <property type="protein sequence ID" value="WSE34136.1"/>
    <property type="molecule type" value="Genomic_DNA"/>
</dbReference>
<dbReference type="SMART" id="SM00895">
    <property type="entry name" value="FCD"/>
    <property type="match status" value="1"/>
</dbReference>
<protein>
    <submittedName>
        <fullName evidence="5">GntR family transcriptional regulator</fullName>
    </submittedName>
</protein>
<dbReference type="InterPro" id="IPR036388">
    <property type="entry name" value="WH-like_DNA-bd_sf"/>
</dbReference>
<dbReference type="InterPro" id="IPR000524">
    <property type="entry name" value="Tscrpt_reg_HTH_GntR"/>
</dbReference>
<evidence type="ECO:0000313" key="6">
    <source>
        <dbReference type="Proteomes" id="UP001330812"/>
    </source>
</evidence>
<keyword evidence="2" id="KW-0238">DNA-binding</keyword>
<evidence type="ECO:0000259" key="4">
    <source>
        <dbReference type="PROSITE" id="PS50949"/>
    </source>
</evidence>
<evidence type="ECO:0000256" key="1">
    <source>
        <dbReference type="ARBA" id="ARBA00023015"/>
    </source>
</evidence>
<dbReference type="RefSeq" id="WP_326836933.1">
    <property type="nucleotide sequence ID" value="NZ_CP142149.1"/>
</dbReference>
<dbReference type="PANTHER" id="PTHR43537:SF20">
    <property type="entry name" value="HTH-TYPE TRANSCRIPTIONAL REPRESSOR GLAR"/>
    <property type="match status" value="1"/>
</dbReference>
<dbReference type="SUPFAM" id="SSF48008">
    <property type="entry name" value="GntR ligand-binding domain-like"/>
    <property type="match status" value="1"/>
</dbReference>
<name>A0ABZ1IJU7_9PSEU</name>
<dbReference type="InterPro" id="IPR036390">
    <property type="entry name" value="WH_DNA-bd_sf"/>
</dbReference>
<gene>
    <name evidence="5" type="ORF">VSH64_18875</name>
</gene>
<dbReference type="PROSITE" id="PS50949">
    <property type="entry name" value="HTH_GNTR"/>
    <property type="match status" value="1"/>
</dbReference>
<dbReference type="InterPro" id="IPR008920">
    <property type="entry name" value="TF_FadR/GntR_C"/>
</dbReference>
<dbReference type="InterPro" id="IPR011711">
    <property type="entry name" value="GntR_C"/>
</dbReference>
<keyword evidence="1" id="KW-0805">Transcription regulation</keyword>
<evidence type="ECO:0000256" key="3">
    <source>
        <dbReference type="ARBA" id="ARBA00023163"/>
    </source>
</evidence>
<dbReference type="Proteomes" id="UP001330812">
    <property type="component" value="Chromosome"/>
</dbReference>
<proteinExistence type="predicted"/>
<keyword evidence="6" id="KW-1185">Reference proteome</keyword>
<accession>A0ABZ1IJU7</accession>
<dbReference type="SUPFAM" id="SSF46785">
    <property type="entry name" value="Winged helix' DNA-binding domain"/>
    <property type="match status" value="1"/>
</dbReference>
<feature type="domain" description="HTH gntR-type" evidence="4">
    <location>
        <begin position="5"/>
        <end position="72"/>
    </location>
</feature>
<dbReference type="Pfam" id="PF00392">
    <property type="entry name" value="GntR"/>
    <property type="match status" value="1"/>
</dbReference>
<dbReference type="Gene3D" id="1.10.10.10">
    <property type="entry name" value="Winged helix-like DNA-binding domain superfamily/Winged helix DNA-binding domain"/>
    <property type="match status" value="1"/>
</dbReference>
<dbReference type="PANTHER" id="PTHR43537">
    <property type="entry name" value="TRANSCRIPTIONAL REGULATOR, GNTR FAMILY"/>
    <property type="match status" value="1"/>
</dbReference>
<evidence type="ECO:0000313" key="5">
    <source>
        <dbReference type="EMBL" id="WSE34136.1"/>
    </source>
</evidence>
<keyword evidence="3" id="KW-0804">Transcription</keyword>
<dbReference type="SMART" id="SM00345">
    <property type="entry name" value="HTH_GNTR"/>
    <property type="match status" value="1"/>
</dbReference>
<dbReference type="Gene3D" id="1.20.120.530">
    <property type="entry name" value="GntR ligand-binding domain-like"/>
    <property type="match status" value="1"/>
</dbReference>
<organism evidence="5 6">
    <name type="scientific">Amycolatopsis rhabdoformis</name>
    <dbReference type="NCBI Taxonomy" id="1448059"/>
    <lineage>
        <taxon>Bacteria</taxon>
        <taxon>Bacillati</taxon>
        <taxon>Actinomycetota</taxon>
        <taxon>Actinomycetes</taxon>
        <taxon>Pseudonocardiales</taxon>
        <taxon>Pseudonocardiaceae</taxon>
        <taxon>Amycolatopsis</taxon>
    </lineage>
</organism>